<sequence length="226" mass="25346">MRVGVDLDKLMERIDPGSLRVEEYDLSGTTKEKVMAKANEDWMKYKSSSLRMVYDMYRTYEERKKHCLGAVRKEDWEKFVDNESTEVVKSRRVNGKLSRQVAKARQRSGRKGSARIAHELESIKEIVTSNPASTMLDLDHDLVAQVLGRDTKGLFRGLGTGVSRRGLDASAPAKNQLKMQKEMTSTLIGEVQDLKLLCGELQKDVAIMKSGQGLNVPFSLCSSSSQ</sequence>
<evidence type="ECO:0000313" key="2">
    <source>
        <dbReference type="Proteomes" id="UP000631114"/>
    </source>
</evidence>
<evidence type="ECO:0000313" key="1">
    <source>
        <dbReference type="EMBL" id="KAF9619366.1"/>
    </source>
</evidence>
<gene>
    <name evidence="1" type="ORF">IFM89_006553</name>
</gene>
<dbReference type="EMBL" id="JADFTS010000002">
    <property type="protein sequence ID" value="KAF9619366.1"/>
    <property type="molecule type" value="Genomic_DNA"/>
</dbReference>
<dbReference type="Proteomes" id="UP000631114">
    <property type="component" value="Unassembled WGS sequence"/>
</dbReference>
<keyword evidence="2" id="KW-1185">Reference proteome</keyword>
<accession>A0A835IK25</accession>
<dbReference type="AlphaFoldDB" id="A0A835IK25"/>
<reference evidence="1 2" key="1">
    <citation type="submission" date="2020-10" db="EMBL/GenBank/DDBJ databases">
        <title>The Coptis chinensis genome and diversification of protoberbering-type alkaloids.</title>
        <authorList>
            <person name="Wang B."/>
            <person name="Shu S."/>
            <person name="Song C."/>
            <person name="Liu Y."/>
        </authorList>
    </citation>
    <scope>NUCLEOTIDE SEQUENCE [LARGE SCALE GENOMIC DNA]</scope>
    <source>
        <strain evidence="1">HL-2020</strain>
        <tissue evidence="1">Leaf</tissue>
    </source>
</reference>
<proteinExistence type="predicted"/>
<feature type="non-terminal residue" evidence="1">
    <location>
        <position position="226"/>
    </location>
</feature>
<dbReference type="OrthoDB" id="1717030at2759"/>
<name>A0A835IK25_9MAGN</name>
<comment type="caution">
    <text evidence="1">The sequence shown here is derived from an EMBL/GenBank/DDBJ whole genome shotgun (WGS) entry which is preliminary data.</text>
</comment>
<protein>
    <submittedName>
        <fullName evidence="1">Uncharacterized protein</fullName>
    </submittedName>
</protein>
<organism evidence="1 2">
    <name type="scientific">Coptis chinensis</name>
    <dbReference type="NCBI Taxonomy" id="261450"/>
    <lineage>
        <taxon>Eukaryota</taxon>
        <taxon>Viridiplantae</taxon>
        <taxon>Streptophyta</taxon>
        <taxon>Embryophyta</taxon>
        <taxon>Tracheophyta</taxon>
        <taxon>Spermatophyta</taxon>
        <taxon>Magnoliopsida</taxon>
        <taxon>Ranunculales</taxon>
        <taxon>Ranunculaceae</taxon>
        <taxon>Coptidoideae</taxon>
        <taxon>Coptis</taxon>
    </lineage>
</organism>